<accession>T2D0L2</accession>
<dbReference type="InterPro" id="IPR050289">
    <property type="entry name" value="TorD/DmsD_chaperones"/>
</dbReference>
<dbReference type="AlphaFoldDB" id="T2D0L2"/>
<dbReference type="SUPFAM" id="SSF89155">
    <property type="entry name" value="TorD-like"/>
    <property type="match status" value="1"/>
</dbReference>
<sequence length="222" mass="25639">MNESVSGQQEGRASLYGMLALGFTYPDTALYEFWNNGSFVRELSVAIGKAAPEILEVFEVTLAPELKMTVNYEEFEALYLTAFETNFPKRSVSLYEGDYVKKGGKPDLLLELKDFYSNFGLEVSEELHELEDRITAELEFMQFLALKQSQDGIDKTPYIMAQRDFLERHLAPWMPHLQKEVYKRNIGTFYIGLTDLLARFVEADLEYLRKIDPDIETRSAQR</sequence>
<evidence type="ECO:0000256" key="1">
    <source>
        <dbReference type="ARBA" id="ARBA00023186"/>
    </source>
</evidence>
<protein>
    <submittedName>
        <fullName evidence="2">Putative chaperone for perchlorate reductase catalytic subunit</fullName>
    </submittedName>
</protein>
<dbReference type="InterPro" id="IPR020945">
    <property type="entry name" value="DMSO/NO3_reduct_chaperone"/>
</dbReference>
<name>T2D0L2_UNCXX</name>
<dbReference type="InterPro" id="IPR017843">
    <property type="entry name" value="DMSO_Rdtase_II_chaperone"/>
</dbReference>
<dbReference type="Gene3D" id="1.10.3480.10">
    <property type="entry name" value="TorD-like"/>
    <property type="match status" value="1"/>
</dbReference>
<dbReference type="Pfam" id="PF02613">
    <property type="entry name" value="Nitrate_red_del"/>
    <property type="match status" value="1"/>
</dbReference>
<proteinExistence type="predicted"/>
<dbReference type="InterPro" id="IPR036411">
    <property type="entry name" value="TorD-like_sf"/>
</dbReference>
<organism evidence="2">
    <name type="scientific">mixed culture bacterium NP30</name>
    <dbReference type="NCBI Taxonomy" id="1398723"/>
    <lineage>
        <taxon>Bacteria</taxon>
    </lineage>
</organism>
<dbReference type="EMBL" id="KF135674">
    <property type="protein sequence ID" value="AGV40329.1"/>
    <property type="molecule type" value="Genomic_DNA"/>
</dbReference>
<dbReference type="NCBIfam" id="TIGR03482">
    <property type="entry name" value="DMSO_red_II_cha"/>
    <property type="match status" value="1"/>
</dbReference>
<dbReference type="PANTHER" id="PTHR34227:SF1">
    <property type="entry name" value="DIMETHYL SULFOXIDE REDUCTASE CHAPERONE-RELATED"/>
    <property type="match status" value="1"/>
</dbReference>
<gene>
    <name evidence="2" type="primary">pcrD</name>
</gene>
<reference evidence="2" key="1">
    <citation type="journal article" date="2014" name="BMC Microbiol.">
        <title>The presence of nitrate dramatically changed the predominant microbial community in perchlorate degrading cultures under saline conditions.</title>
        <authorList>
            <person name="Stepanov V.G."/>
            <person name="Xiao Y."/>
            <person name="Tran Q."/>
            <person name="Rojas M."/>
            <person name="Willson R.C."/>
            <person name="Fofanov Y."/>
            <person name="Fox G.E."/>
            <person name="Roberts D.J."/>
        </authorList>
    </citation>
    <scope>NUCLEOTIDE SEQUENCE</scope>
</reference>
<keyword evidence="1" id="KW-0143">Chaperone</keyword>
<evidence type="ECO:0000313" key="2">
    <source>
        <dbReference type="EMBL" id="AGV40329.1"/>
    </source>
</evidence>
<dbReference type="PANTHER" id="PTHR34227">
    <property type="entry name" value="CHAPERONE PROTEIN YCDY"/>
    <property type="match status" value="1"/>
</dbReference>